<dbReference type="InterPro" id="IPR011611">
    <property type="entry name" value="PfkB_dom"/>
</dbReference>
<dbReference type="PROSITE" id="PS00584">
    <property type="entry name" value="PFKB_KINASES_2"/>
    <property type="match status" value="1"/>
</dbReference>
<sequence>MLELSQMGEPGGVPADTAWRMGYGGDTLNTAIHLARFGHDVAYMTALGTDGLSGDLVEKWQAQGIDCSLVLRHPTRQPGLYAIATDDVGERTFSYWRDTSAARALFTGGPVMGEALAGARAEVEGADLLSFSLISLAILPDKGREALLDLAHDVRAKGGKVALDGNYRARLWDDAGTARHWRDAAIAVADFGLPTLEDETQISDEDTAEAVAAHWQGLGCGETVVKLGAQGCYLPDGTLLAPPQRLDPVDTSGAGDAFNAGYLAGRMRGIGPASSAAAGHAIAGWVIMRRGAIPDRDQGAPYGAPAAAAPSG</sequence>
<organism evidence="5 6">
    <name type="scientific">Novosphingobium mangrovi</name>
    <name type="common">ex Hu et al. 2023</name>
    <dbReference type="NCBI Taxonomy" id="2930094"/>
    <lineage>
        <taxon>Bacteria</taxon>
        <taxon>Pseudomonadati</taxon>
        <taxon>Pseudomonadota</taxon>
        <taxon>Alphaproteobacteria</taxon>
        <taxon>Sphingomonadales</taxon>
        <taxon>Sphingomonadaceae</taxon>
        <taxon>Novosphingobium</taxon>
    </lineage>
</organism>
<dbReference type="Gene3D" id="3.40.1190.20">
    <property type="match status" value="1"/>
</dbReference>
<comment type="caution">
    <text evidence="5">The sequence shown here is derived from an EMBL/GenBank/DDBJ whole genome shotgun (WGS) entry which is preliminary data.</text>
</comment>
<evidence type="ECO:0000256" key="1">
    <source>
        <dbReference type="ARBA" id="ARBA00010688"/>
    </source>
</evidence>
<dbReference type="PANTHER" id="PTHR43085:SF15">
    <property type="entry name" value="2-DEHYDRO-3-DEOXYGLUCONOKINASE"/>
    <property type="match status" value="1"/>
</dbReference>
<evidence type="ECO:0000313" key="5">
    <source>
        <dbReference type="EMBL" id="MCJ1959267.1"/>
    </source>
</evidence>
<reference evidence="5" key="1">
    <citation type="submission" date="2022-03" db="EMBL/GenBank/DDBJ databases">
        <title>Identification of a novel bacterium isolated from mangrove sediments.</title>
        <authorList>
            <person name="Pan X."/>
        </authorList>
    </citation>
    <scope>NUCLEOTIDE SEQUENCE</scope>
    <source>
        <strain evidence="5">B2637</strain>
    </source>
</reference>
<comment type="similarity">
    <text evidence="1">Belongs to the carbohydrate kinase PfkB family.</text>
</comment>
<evidence type="ECO:0000259" key="4">
    <source>
        <dbReference type="Pfam" id="PF00294"/>
    </source>
</evidence>
<dbReference type="PANTHER" id="PTHR43085">
    <property type="entry name" value="HEXOKINASE FAMILY MEMBER"/>
    <property type="match status" value="1"/>
</dbReference>
<dbReference type="SUPFAM" id="SSF53613">
    <property type="entry name" value="Ribokinase-like"/>
    <property type="match status" value="1"/>
</dbReference>
<dbReference type="InterPro" id="IPR029056">
    <property type="entry name" value="Ribokinase-like"/>
</dbReference>
<keyword evidence="3 5" id="KW-0418">Kinase</keyword>
<name>A0ABT0A7U5_9SPHN</name>
<gene>
    <name evidence="5" type="ORF">MTR65_01060</name>
</gene>
<dbReference type="Pfam" id="PF00294">
    <property type="entry name" value="PfkB"/>
    <property type="match status" value="1"/>
</dbReference>
<dbReference type="InterPro" id="IPR002173">
    <property type="entry name" value="Carboh/pur_kinase_PfkB_CS"/>
</dbReference>
<evidence type="ECO:0000256" key="2">
    <source>
        <dbReference type="ARBA" id="ARBA00022679"/>
    </source>
</evidence>
<accession>A0ABT0A7U5</accession>
<evidence type="ECO:0000256" key="3">
    <source>
        <dbReference type="ARBA" id="ARBA00022777"/>
    </source>
</evidence>
<dbReference type="CDD" id="cd01166">
    <property type="entry name" value="KdgK"/>
    <property type="match status" value="1"/>
</dbReference>
<dbReference type="Proteomes" id="UP001162802">
    <property type="component" value="Unassembled WGS sequence"/>
</dbReference>
<feature type="domain" description="Carbohydrate kinase PfkB" evidence="4">
    <location>
        <begin position="15"/>
        <end position="294"/>
    </location>
</feature>
<dbReference type="EMBL" id="JALHAT010000001">
    <property type="protein sequence ID" value="MCJ1959267.1"/>
    <property type="molecule type" value="Genomic_DNA"/>
</dbReference>
<keyword evidence="2" id="KW-0808">Transferase</keyword>
<proteinExistence type="inferred from homology"/>
<keyword evidence="6" id="KW-1185">Reference proteome</keyword>
<evidence type="ECO:0000313" key="6">
    <source>
        <dbReference type="Proteomes" id="UP001162802"/>
    </source>
</evidence>
<dbReference type="InterPro" id="IPR050306">
    <property type="entry name" value="PfkB_Carbo_kinase"/>
</dbReference>
<dbReference type="GO" id="GO:0016301">
    <property type="term" value="F:kinase activity"/>
    <property type="evidence" value="ECO:0007669"/>
    <property type="project" value="UniProtKB-KW"/>
</dbReference>
<protein>
    <submittedName>
        <fullName evidence="5">Sugar kinase</fullName>
    </submittedName>
</protein>